<sequence length="176" mass="16491">MGKWFLTCLVLALVVAKGWSRPLQEMKGGKSTSGGVGLDDKKNCIGIGGAGGFAGAGVGGIVKGIGGGIGGGIFKGIGGGIGGGIFKGVGGGIGGAGGLGGLGGAGGLGGLGGAGGGLGGGSGFGGGLGDLGDDLNMDAIFNEDDDDDDDENHETNGIEANLGTNSISPFPWPPMD</sequence>
<reference evidence="4" key="1">
    <citation type="submission" date="2025-08" db="UniProtKB">
        <authorList>
            <consortium name="RefSeq"/>
        </authorList>
    </citation>
    <scope>IDENTIFICATION</scope>
</reference>
<feature type="chain" id="PRO_5044272773" evidence="2">
    <location>
        <begin position="21"/>
        <end position="176"/>
    </location>
</feature>
<feature type="region of interest" description="Disordered" evidence="1">
    <location>
        <begin position="138"/>
        <end position="176"/>
    </location>
</feature>
<dbReference type="Proteomes" id="UP001515500">
    <property type="component" value="Chromosome 19"/>
</dbReference>
<feature type="signal peptide" evidence="2">
    <location>
        <begin position="1"/>
        <end position="20"/>
    </location>
</feature>
<keyword evidence="2" id="KW-0732">Signal</keyword>
<evidence type="ECO:0000313" key="3">
    <source>
        <dbReference type="Proteomes" id="UP001515500"/>
    </source>
</evidence>
<gene>
    <name evidence="4" type="primary">LOC120284027</name>
</gene>
<proteinExistence type="predicted"/>
<keyword evidence="3" id="KW-1185">Reference proteome</keyword>
<evidence type="ECO:0000256" key="2">
    <source>
        <dbReference type="SAM" id="SignalP"/>
    </source>
</evidence>
<protein>
    <submittedName>
        <fullName evidence="4">Glycine-rich protein 23-like</fullName>
    </submittedName>
</protein>
<dbReference type="GeneID" id="120284027"/>
<evidence type="ECO:0000256" key="1">
    <source>
        <dbReference type="SAM" id="MobiDB-lite"/>
    </source>
</evidence>
<name>A0AB40D562_DIOCR</name>
<evidence type="ECO:0000313" key="4">
    <source>
        <dbReference type="RefSeq" id="XP_039146784.1"/>
    </source>
</evidence>
<accession>A0AB40D562</accession>
<dbReference type="AlphaFoldDB" id="A0AB40D562"/>
<dbReference type="RefSeq" id="XP_039146784.1">
    <property type="nucleotide sequence ID" value="XM_039290850.1"/>
</dbReference>
<organism evidence="3 4">
    <name type="scientific">Dioscorea cayennensis subsp. rotundata</name>
    <name type="common">White Guinea yam</name>
    <name type="synonym">Dioscorea rotundata</name>
    <dbReference type="NCBI Taxonomy" id="55577"/>
    <lineage>
        <taxon>Eukaryota</taxon>
        <taxon>Viridiplantae</taxon>
        <taxon>Streptophyta</taxon>
        <taxon>Embryophyta</taxon>
        <taxon>Tracheophyta</taxon>
        <taxon>Spermatophyta</taxon>
        <taxon>Magnoliopsida</taxon>
        <taxon>Liliopsida</taxon>
        <taxon>Dioscoreales</taxon>
        <taxon>Dioscoreaceae</taxon>
        <taxon>Dioscorea</taxon>
    </lineage>
</organism>
<feature type="compositionally biased region" description="Acidic residues" evidence="1">
    <location>
        <begin position="138"/>
        <end position="152"/>
    </location>
</feature>